<keyword evidence="9" id="KW-0472">Membrane</keyword>
<dbReference type="InterPro" id="IPR008979">
    <property type="entry name" value="Galactose-bd-like_sf"/>
</dbReference>
<dbReference type="Pfam" id="PF00082">
    <property type="entry name" value="Peptidase_S8"/>
    <property type="match status" value="1"/>
</dbReference>
<dbReference type="InterPro" id="IPR000209">
    <property type="entry name" value="Peptidase_S8/S53_dom"/>
</dbReference>
<evidence type="ECO:0000256" key="6">
    <source>
        <dbReference type="ARBA" id="ARBA00022837"/>
    </source>
</evidence>
<feature type="signal peptide" evidence="10">
    <location>
        <begin position="1"/>
        <end position="22"/>
    </location>
</feature>
<keyword evidence="13" id="KW-1185">Reference proteome</keyword>
<evidence type="ECO:0000313" key="12">
    <source>
        <dbReference type="EMBL" id="KAL1411825.1"/>
    </source>
</evidence>
<dbReference type="PROSITE" id="PS00137">
    <property type="entry name" value="SUBTILASE_HIS"/>
    <property type="match status" value="1"/>
</dbReference>
<dbReference type="Proteomes" id="UP001565368">
    <property type="component" value="Unassembled WGS sequence"/>
</dbReference>
<dbReference type="CDD" id="cd04059">
    <property type="entry name" value="Peptidases_S8_Protein_convertases_Kexins_Furin-like"/>
    <property type="match status" value="1"/>
</dbReference>
<evidence type="ECO:0000256" key="5">
    <source>
        <dbReference type="ARBA" id="ARBA00022825"/>
    </source>
</evidence>
<dbReference type="EC" id="3.4.21.61" evidence="12"/>
<dbReference type="InterPro" id="IPR036852">
    <property type="entry name" value="Peptidase_S8/S53_dom_sf"/>
</dbReference>
<feature type="region of interest" description="Disordered" evidence="8">
    <location>
        <begin position="538"/>
        <end position="564"/>
    </location>
</feature>
<dbReference type="InterPro" id="IPR022398">
    <property type="entry name" value="Peptidase_S8_His-AS"/>
</dbReference>
<dbReference type="InterPro" id="IPR023827">
    <property type="entry name" value="Peptidase_S8_Asp-AS"/>
</dbReference>
<evidence type="ECO:0000256" key="3">
    <source>
        <dbReference type="ARBA" id="ARBA00022729"/>
    </source>
</evidence>
<keyword evidence="5 7" id="KW-0720">Serine protease</keyword>
<evidence type="ECO:0000256" key="4">
    <source>
        <dbReference type="ARBA" id="ARBA00022801"/>
    </source>
</evidence>
<keyword evidence="9" id="KW-1133">Transmembrane helix</keyword>
<evidence type="ECO:0000313" key="13">
    <source>
        <dbReference type="Proteomes" id="UP001565368"/>
    </source>
</evidence>
<evidence type="ECO:0000256" key="10">
    <source>
        <dbReference type="SAM" id="SignalP"/>
    </source>
</evidence>
<dbReference type="Gene3D" id="2.60.120.260">
    <property type="entry name" value="Galactose-binding domain-like"/>
    <property type="match status" value="1"/>
</dbReference>
<keyword evidence="3 10" id="KW-0732">Signal</keyword>
<dbReference type="EMBL" id="JBBXJM010000002">
    <property type="protein sequence ID" value="KAL1411825.1"/>
    <property type="molecule type" value="Genomic_DNA"/>
</dbReference>
<feature type="compositionally biased region" description="Basic and acidic residues" evidence="8">
    <location>
        <begin position="899"/>
        <end position="908"/>
    </location>
</feature>
<comment type="similarity">
    <text evidence="1">Belongs to the peptidase S8 family. Furin subfamily.</text>
</comment>
<keyword evidence="2 7" id="KW-0645">Protease</keyword>
<dbReference type="RefSeq" id="XP_069211769.1">
    <property type="nucleotide sequence ID" value="XM_069351383.1"/>
</dbReference>
<gene>
    <name evidence="12" type="primary">KEX2</name>
    <name evidence="12" type="ORF">Q8F55_002793</name>
</gene>
<keyword evidence="6" id="KW-0106">Calcium</keyword>
<feature type="active site" description="Charge relay system" evidence="7">
    <location>
        <position position="434"/>
    </location>
</feature>
<reference evidence="12 13" key="1">
    <citation type="submission" date="2023-08" db="EMBL/GenBank/DDBJ databases">
        <title>Annotated Genome Sequence of Vanrija albida AlHP1.</title>
        <authorList>
            <person name="Herzog R."/>
        </authorList>
    </citation>
    <scope>NUCLEOTIDE SEQUENCE [LARGE SCALE GENOMIC DNA]</scope>
    <source>
        <strain evidence="12 13">AlHP1</strain>
    </source>
</reference>
<feature type="chain" id="PRO_5047208123" evidence="10">
    <location>
        <begin position="23"/>
        <end position="954"/>
    </location>
</feature>
<evidence type="ECO:0000256" key="9">
    <source>
        <dbReference type="SAM" id="Phobius"/>
    </source>
</evidence>
<dbReference type="GO" id="GO:0004252">
    <property type="term" value="F:serine-type endopeptidase activity"/>
    <property type="evidence" value="ECO:0007669"/>
    <property type="project" value="UniProtKB-EC"/>
</dbReference>
<dbReference type="InterPro" id="IPR015500">
    <property type="entry name" value="Peptidase_S8_subtilisin-rel"/>
</dbReference>
<evidence type="ECO:0000259" key="11">
    <source>
        <dbReference type="PROSITE" id="PS51829"/>
    </source>
</evidence>
<feature type="active site" description="Charge relay system" evidence="7">
    <location>
        <position position="256"/>
    </location>
</feature>
<dbReference type="PANTHER" id="PTHR42884:SF14">
    <property type="entry name" value="NEUROENDOCRINE CONVERTASE 1"/>
    <property type="match status" value="1"/>
</dbReference>
<dbReference type="InterPro" id="IPR002884">
    <property type="entry name" value="P_dom"/>
</dbReference>
<dbReference type="Pfam" id="PF01483">
    <property type="entry name" value="P_proprotein"/>
    <property type="match status" value="1"/>
</dbReference>
<feature type="region of interest" description="Disordered" evidence="8">
    <location>
        <begin position="690"/>
        <end position="758"/>
    </location>
</feature>
<protein>
    <submittedName>
        <fullName evidence="12">Pheromone processing endoprotease</fullName>
        <ecNumber evidence="12">3.4.21.61</ecNumber>
    </submittedName>
</protein>
<dbReference type="SUPFAM" id="SSF49785">
    <property type="entry name" value="Galactose-binding domain-like"/>
    <property type="match status" value="1"/>
</dbReference>
<comment type="caution">
    <text evidence="12">The sequence shown here is derived from an EMBL/GenBank/DDBJ whole genome shotgun (WGS) entry which is preliminary data.</text>
</comment>
<dbReference type="PRINTS" id="PR00723">
    <property type="entry name" value="SUBTILISIN"/>
</dbReference>
<evidence type="ECO:0000256" key="8">
    <source>
        <dbReference type="SAM" id="MobiDB-lite"/>
    </source>
</evidence>
<feature type="region of interest" description="Disordered" evidence="8">
    <location>
        <begin position="883"/>
        <end position="954"/>
    </location>
</feature>
<feature type="region of interest" description="Disordered" evidence="8">
    <location>
        <begin position="838"/>
        <end position="868"/>
    </location>
</feature>
<evidence type="ECO:0000256" key="7">
    <source>
        <dbReference type="PROSITE-ProRule" id="PRU01240"/>
    </source>
</evidence>
<keyword evidence="4 7" id="KW-0378">Hydrolase</keyword>
<dbReference type="InterPro" id="IPR023828">
    <property type="entry name" value="Peptidase_S8_Ser-AS"/>
</dbReference>
<evidence type="ECO:0000256" key="1">
    <source>
        <dbReference type="ARBA" id="ARBA00005325"/>
    </source>
</evidence>
<dbReference type="GeneID" id="95983836"/>
<dbReference type="PANTHER" id="PTHR42884">
    <property type="entry name" value="PROPROTEIN CONVERTASE SUBTILISIN/KEXIN-RELATED"/>
    <property type="match status" value="1"/>
</dbReference>
<sequence length="954" mass="102652">MFLSTAVLLPLALGALATPAVADVATAPKRPVPRSYDTHAYYALELPQTADAASVQEAAKALGVEVVEQIGELAGHYLVRREGSVISARSAVGGMPADPVVARYKHLRREQRARRSLGAVPEIRDLTTLEPRQRVKRVPPPMEQKNMRSRTRALVDLEADAKDDTELLYIQNDLGFKDPLLPKQWHLANTMDSRWELNVTKAWGSGVTGKGVTVAMVDDGLDHEHKDLKDNYFAEGSHDYNDHDEDPIPVLGDDQHGTRCAGEVAAGANNDVCGVGVAYNAKVAGIRILSGPITDADEAAALNFGYQVNDIYSCSWGPPDDGKSMEAPSRLILNAMVNGVHKGRGGKGSIFVFAAGNGGAMDDQCNFDGYTNSIFSTTIGSLDYTGRHPYYSEKCTAMLVVTPSSGSGEHIHTTDRGKDVNGNDKCTDGHGGTSAAAPLAAGVFALALEARPELGWRDIQHIAINTAKFIHPEDPEWQMNKAGRNFSNKFGYGLLDAGSFVEAAKTWPLVKPQEWFDSPVIEMPNTEPPPDVNISALPSRRPAYPTGHPIRQEDGTPTPSPGHKGSFLSQLPVTSSFEITRKMLDDANFDKLEHVTVRVWIDHARRGDVEVSLIAPSGTISTLSQPRRFDEAATGYNGWRFMSLKHWGEDPVGTWTISVHDQGQVGAYGHFKKWSLQLWGDALVPEHARPWEPAREGEEDEEEIGTQPTTYTRKPKPTDHPVPAEGLPETAIGENTKPTGAVDDSDKESSGGAPGGADEGIFDGIDGLRKHSAWLAGAFLVVLLAALSGGAFFLYRQKKRRDALGLAGGAGAARGAYAPVADDEVPMGLLERGARSIGLRQKRTSPESKELYDAFGDGPSDDESDAGANESTALRYHDSFLEDDEDHTPHAGGSGGGSHDAHEPPAYRDDEDQPPREPSSPEGTSTPAELIAGESNTSSGSWQDAGDEDVRPAA</sequence>
<dbReference type="SUPFAM" id="SSF52743">
    <property type="entry name" value="Subtilisin-like"/>
    <property type="match status" value="1"/>
</dbReference>
<evidence type="ECO:0000256" key="2">
    <source>
        <dbReference type="ARBA" id="ARBA00022670"/>
    </source>
</evidence>
<dbReference type="PROSITE" id="PS51892">
    <property type="entry name" value="SUBTILASE"/>
    <property type="match status" value="1"/>
</dbReference>
<organism evidence="12 13">
    <name type="scientific">Vanrija albida</name>
    <dbReference type="NCBI Taxonomy" id="181172"/>
    <lineage>
        <taxon>Eukaryota</taxon>
        <taxon>Fungi</taxon>
        <taxon>Dikarya</taxon>
        <taxon>Basidiomycota</taxon>
        <taxon>Agaricomycotina</taxon>
        <taxon>Tremellomycetes</taxon>
        <taxon>Trichosporonales</taxon>
        <taxon>Trichosporonaceae</taxon>
        <taxon>Vanrija</taxon>
    </lineage>
</organism>
<feature type="active site" description="Charge relay system" evidence="7">
    <location>
        <position position="218"/>
    </location>
</feature>
<dbReference type="Gene3D" id="3.40.50.200">
    <property type="entry name" value="Peptidase S8/S53 domain"/>
    <property type="match status" value="1"/>
</dbReference>
<feature type="domain" description="P/Homo B" evidence="11">
    <location>
        <begin position="536"/>
        <end position="684"/>
    </location>
</feature>
<name>A0ABR3QAS8_9TREE</name>
<dbReference type="PROSITE" id="PS00138">
    <property type="entry name" value="SUBTILASE_SER"/>
    <property type="match status" value="1"/>
</dbReference>
<keyword evidence="9" id="KW-0812">Transmembrane</keyword>
<dbReference type="PROSITE" id="PS00136">
    <property type="entry name" value="SUBTILASE_ASP"/>
    <property type="match status" value="1"/>
</dbReference>
<dbReference type="PROSITE" id="PS51829">
    <property type="entry name" value="P_HOMO_B"/>
    <property type="match status" value="1"/>
</dbReference>
<proteinExistence type="inferred from homology"/>
<feature type="transmembrane region" description="Helical" evidence="9">
    <location>
        <begin position="773"/>
        <end position="795"/>
    </location>
</feature>
<dbReference type="InterPro" id="IPR034182">
    <property type="entry name" value="Kexin/furin"/>
</dbReference>
<accession>A0ABR3QAS8</accession>